<accession>A0A1R4GR66</accession>
<dbReference type="EMBL" id="FUGE01000110">
    <property type="protein sequence ID" value="SJM70362.1"/>
    <property type="molecule type" value="Genomic_DNA"/>
</dbReference>
<evidence type="ECO:0000313" key="1">
    <source>
        <dbReference type="EMBL" id="SJM70362.1"/>
    </source>
</evidence>
<evidence type="ECO:0000313" key="2">
    <source>
        <dbReference type="Proteomes" id="UP000188357"/>
    </source>
</evidence>
<gene>
    <name evidence="1" type="ORF">A1232T_00966</name>
</gene>
<proteinExistence type="predicted"/>
<reference evidence="1 2" key="1">
    <citation type="submission" date="2017-02" db="EMBL/GenBank/DDBJ databases">
        <authorList>
            <person name="Peterson S.W."/>
        </authorList>
    </citation>
    <scope>NUCLEOTIDE SEQUENCE [LARGE SCALE GENOMIC DNA]</scope>
    <source>
        <strain evidence="1">Psychrobacter_piechaudii</strain>
    </source>
</reference>
<name>A0A1R4GR66_9GAMM</name>
<dbReference type="Proteomes" id="UP000188357">
    <property type="component" value="Unassembled WGS sequence"/>
</dbReference>
<dbReference type="STRING" id="1945521.A1232T_00966"/>
<keyword evidence="2" id="KW-1185">Reference proteome</keyword>
<sequence>MGSLERVTGKFVETQESQREVNVVGSNAYVAEVSKLAITFRVDPTEVSEYVE</sequence>
<dbReference type="AlphaFoldDB" id="A0A1R4GR66"/>
<protein>
    <submittedName>
        <fullName evidence="1">Uncharacterized protein</fullName>
    </submittedName>
</protein>
<organism evidence="1 2">
    <name type="scientific">Psychrobacter piechaudii</name>
    <dbReference type="NCBI Taxonomy" id="1945521"/>
    <lineage>
        <taxon>Bacteria</taxon>
        <taxon>Pseudomonadati</taxon>
        <taxon>Pseudomonadota</taxon>
        <taxon>Gammaproteobacteria</taxon>
        <taxon>Moraxellales</taxon>
        <taxon>Moraxellaceae</taxon>
        <taxon>Psychrobacter</taxon>
    </lineage>
</organism>